<dbReference type="eggNOG" id="COG1292">
    <property type="taxonomic scope" value="Bacteria"/>
</dbReference>
<reference evidence="1 2" key="1">
    <citation type="journal article" date="2011" name="J. Bacteriol.">
        <title>Two new complete genome sequences offer insight into host and tissue specificity of plant pathogenic Xanthomonas spp.</title>
        <authorList>
            <person name="Bogdanove A.J."/>
            <person name="Koebnik R."/>
            <person name="Lu H."/>
            <person name="Furutani A."/>
            <person name="Angiuoli S.V."/>
            <person name="Patil P.B."/>
            <person name="Van Sluys M.A."/>
            <person name="Ryan R.P."/>
            <person name="Meyer D.F."/>
            <person name="Han S.W."/>
            <person name="Aparna G."/>
            <person name="Rajaram M."/>
            <person name="Delcher A.L."/>
            <person name="Phillippy A.M."/>
            <person name="Puiu D."/>
            <person name="Schatz M.C."/>
            <person name="Shumway M."/>
            <person name="Sommer D.D."/>
            <person name="Trapnell C."/>
            <person name="Benahmed F."/>
            <person name="Dimitrov G."/>
            <person name="Madupu R."/>
            <person name="Radune D."/>
            <person name="Sullivan S."/>
            <person name="Jha G."/>
            <person name="Ishihara H."/>
            <person name="Lee S.W."/>
            <person name="Pandey A."/>
            <person name="Sharma V."/>
            <person name="Sriariyanun M."/>
            <person name="Szurek B."/>
            <person name="Vera-Cruz C.M."/>
            <person name="Dorman K.S."/>
            <person name="Ronald P.C."/>
            <person name="Verdier V."/>
            <person name="Dow J.M."/>
            <person name="Sonti R.V."/>
            <person name="Tsuge S."/>
            <person name="Brendel V.P."/>
            <person name="Rabinowicz P.D."/>
            <person name="Leach J.E."/>
            <person name="White F.F."/>
            <person name="Salzberg S.L."/>
        </authorList>
    </citation>
    <scope>NUCLEOTIDE SEQUENCE [LARGE SCALE GENOMIC DNA]</scope>
    <source>
        <strain evidence="1 2">BLS256</strain>
    </source>
</reference>
<organism evidence="1 2">
    <name type="scientific">Xanthomonas oryzae pv. oryzicola (strain BLS256)</name>
    <dbReference type="NCBI Taxonomy" id="383407"/>
    <lineage>
        <taxon>Bacteria</taxon>
        <taxon>Pseudomonadati</taxon>
        <taxon>Pseudomonadota</taxon>
        <taxon>Gammaproteobacteria</taxon>
        <taxon>Lysobacterales</taxon>
        <taxon>Lysobacteraceae</taxon>
        <taxon>Xanthomonas</taxon>
    </lineage>
</organism>
<evidence type="ECO:0000313" key="2">
    <source>
        <dbReference type="Proteomes" id="UP000008851"/>
    </source>
</evidence>
<dbReference type="Proteomes" id="UP000008851">
    <property type="component" value="Chromosome"/>
</dbReference>
<dbReference type="AlphaFoldDB" id="G7TD33"/>
<dbReference type="EMBL" id="CP003057">
    <property type="protein sequence ID" value="AEQ94979.1"/>
    <property type="molecule type" value="Genomic_DNA"/>
</dbReference>
<protein>
    <submittedName>
        <fullName evidence="1">High-affinity choline transport</fullName>
    </submittedName>
</protein>
<dbReference type="KEGG" id="xor:XOC_0772"/>
<dbReference type="HOGENOM" id="CLU_215935_0_0_6"/>
<gene>
    <name evidence="1" type="ORF">XOC_0772</name>
</gene>
<sequence length="39" mass="4718">MCLYEGSQDYDLVGYSREQIINDIIDQYARHLQFLHLTR</sequence>
<proteinExistence type="predicted"/>
<name>G7TD33_XANOB</name>
<evidence type="ECO:0000313" key="1">
    <source>
        <dbReference type="EMBL" id="AEQ94979.1"/>
    </source>
</evidence>
<accession>G7TD33</accession>